<dbReference type="Proteomes" id="UP000017429">
    <property type="component" value="Chromosome"/>
</dbReference>
<evidence type="ECO:0000256" key="3">
    <source>
        <dbReference type="ARBA" id="ARBA00023027"/>
    </source>
</evidence>
<dbReference type="PIRSF" id="PIRSF036492">
    <property type="entry name" value="ALDH"/>
    <property type="match status" value="1"/>
</dbReference>
<dbReference type="PROSITE" id="PS00070">
    <property type="entry name" value="ALDEHYDE_DEHYDR_CYS"/>
    <property type="match status" value="1"/>
</dbReference>
<organism evidence="6 7">
    <name type="scientific">Mucispirillum schaedleri ASF457</name>
    <dbReference type="NCBI Taxonomy" id="1379858"/>
    <lineage>
        <taxon>Bacteria</taxon>
        <taxon>Pseudomonadati</taxon>
        <taxon>Deferribacterota</taxon>
        <taxon>Deferribacteres</taxon>
        <taxon>Deferribacterales</taxon>
        <taxon>Mucispirillaceae</taxon>
        <taxon>Mucispirillum</taxon>
    </lineage>
</organism>
<dbReference type="eggNOG" id="COG1012">
    <property type="taxonomic scope" value="Bacteria"/>
</dbReference>
<dbReference type="PANTHER" id="PTHR43570:SF16">
    <property type="entry name" value="ALDEHYDE DEHYDROGENASE TYPE III, ISOFORM Q"/>
    <property type="match status" value="1"/>
</dbReference>
<reference evidence="6" key="2">
    <citation type="submission" date="2022-05" db="EMBL/GenBank/DDBJ databases">
        <authorList>
            <person name="Proctor A.L."/>
            <person name="Phillips G.J."/>
            <person name="Wannemuehler M.J."/>
        </authorList>
    </citation>
    <scope>NUCLEOTIDE SEQUENCE</scope>
    <source>
        <strain evidence="6">ASF457</strain>
    </source>
</reference>
<comment type="similarity">
    <text evidence="1 4 5">Belongs to the aldehyde dehydrogenase family.</text>
</comment>
<dbReference type="InterPro" id="IPR016161">
    <property type="entry name" value="Ald_DH/histidinol_DH"/>
</dbReference>
<evidence type="ECO:0000256" key="4">
    <source>
        <dbReference type="PIRNR" id="PIRNR036492"/>
    </source>
</evidence>
<dbReference type="FunFam" id="3.40.605.10:FF:000004">
    <property type="entry name" value="Aldehyde dehydrogenase"/>
    <property type="match status" value="1"/>
</dbReference>
<dbReference type="InterPro" id="IPR012394">
    <property type="entry name" value="Aldehyde_DH_NAD(P)"/>
</dbReference>
<dbReference type="PROSITE" id="PS00687">
    <property type="entry name" value="ALDEHYDE_DEHYDR_GLU"/>
    <property type="match status" value="1"/>
</dbReference>
<dbReference type="InterPro" id="IPR016163">
    <property type="entry name" value="Ald_DH_C"/>
</dbReference>
<keyword evidence="7" id="KW-1185">Reference proteome</keyword>
<proteinExistence type="inferred from homology"/>
<dbReference type="KEGG" id="msch:N508_000878"/>
<dbReference type="Gene3D" id="3.40.605.10">
    <property type="entry name" value="Aldehyde Dehydrogenase, Chain A, domain 1"/>
    <property type="match status" value="1"/>
</dbReference>
<dbReference type="AlphaFoldDB" id="V2QID2"/>
<dbReference type="SUPFAM" id="SSF53720">
    <property type="entry name" value="ALDH-like"/>
    <property type="match status" value="1"/>
</dbReference>
<dbReference type="InterPro" id="IPR029510">
    <property type="entry name" value="Ald_DH_CS_GLU"/>
</dbReference>
<protein>
    <recommendedName>
        <fullName evidence="4">Aldehyde dehydrogenase</fullName>
    </recommendedName>
</protein>
<dbReference type="Pfam" id="PF00171">
    <property type="entry name" value="Aldedh"/>
    <property type="match status" value="1"/>
</dbReference>
<gene>
    <name evidence="6" type="primary">aldH1</name>
    <name evidence="6" type="ORF">N508_000878</name>
</gene>
<evidence type="ECO:0000256" key="2">
    <source>
        <dbReference type="ARBA" id="ARBA00023002"/>
    </source>
</evidence>
<evidence type="ECO:0000313" key="6">
    <source>
        <dbReference type="EMBL" id="USF23811.1"/>
    </source>
</evidence>
<sequence length="454" mass="50918">MKNIVPAMREFFKSGETLSIKYRLEQLKALKKTLLKYDEALLQALHDDLNKSSFDSIITETGIVMEELNYYIKHLKKIAKPKKIKVPLTLQPAKSSIHYEPYGVVLIISPWNYPVQLTLSPLIAAIAAGNCALVKLSEFSENTSLILSQIINETFSREYVRAVRGDAVAGAALLLERFDYIFFTGNQNVGKIVMKSASSNLTPVTLELGGKSPCIVDLCADIKDTAKKIIWGKVLNAGQTCVAPDYILCHSRIKNELIGAMTAESSMIFGAHSSKHEEFPKIISKKHFERAARLIDSSKVVFGGVIDPQKLKIDLTIMDNVTYSDKVMQEEIFAPILPVIEYTNINDVIDQLKSLEKPLALYIFTKDKTVENKIISNISFGGGAVNDVVMHIANSYAPFGGVGASGIGAYHGKYSFETFSHQKHIYKKYSFFDNKLRFFPKGNKEKLVRFWYYR</sequence>
<dbReference type="InterPro" id="IPR016162">
    <property type="entry name" value="Ald_DH_N"/>
</dbReference>
<dbReference type="GO" id="GO:0006081">
    <property type="term" value="P:aldehyde metabolic process"/>
    <property type="evidence" value="ECO:0007669"/>
    <property type="project" value="InterPro"/>
</dbReference>
<dbReference type="Gene3D" id="3.40.309.10">
    <property type="entry name" value="Aldehyde Dehydrogenase, Chain A, domain 2"/>
    <property type="match status" value="1"/>
</dbReference>
<dbReference type="FunFam" id="3.40.309.10:FF:000003">
    <property type="entry name" value="Aldehyde dehydrogenase"/>
    <property type="match status" value="1"/>
</dbReference>
<keyword evidence="2 4" id="KW-0560">Oxidoreductase</keyword>
<dbReference type="RefSeq" id="WP_023275181.1">
    <property type="nucleotide sequence ID" value="NZ_CP097562.1"/>
</dbReference>
<dbReference type="EMBL" id="CP097562">
    <property type="protein sequence ID" value="USF23811.1"/>
    <property type="molecule type" value="Genomic_DNA"/>
</dbReference>
<dbReference type="GO" id="GO:0004029">
    <property type="term" value="F:aldehyde dehydrogenase (NAD+) activity"/>
    <property type="evidence" value="ECO:0007669"/>
    <property type="project" value="TreeGrafter"/>
</dbReference>
<keyword evidence="3" id="KW-0520">NAD</keyword>
<dbReference type="InterPro" id="IPR015590">
    <property type="entry name" value="Aldehyde_DH_dom"/>
</dbReference>
<evidence type="ECO:0000313" key="7">
    <source>
        <dbReference type="Proteomes" id="UP000017429"/>
    </source>
</evidence>
<dbReference type="GO" id="GO:0005737">
    <property type="term" value="C:cytoplasm"/>
    <property type="evidence" value="ECO:0007669"/>
    <property type="project" value="TreeGrafter"/>
</dbReference>
<evidence type="ECO:0000256" key="1">
    <source>
        <dbReference type="ARBA" id="ARBA00009986"/>
    </source>
</evidence>
<dbReference type="InterPro" id="IPR016160">
    <property type="entry name" value="Ald_DH_CS_CYS"/>
</dbReference>
<dbReference type="PANTHER" id="PTHR43570">
    <property type="entry name" value="ALDEHYDE DEHYDROGENASE"/>
    <property type="match status" value="1"/>
</dbReference>
<reference evidence="6" key="3">
    <citation type="submission" date="2022-06" db="EMBL/GenBank/DDBJ databases">
        <title>Resources to Facilitate Use of the Altered Schaedler Flora (ASF) Mouse Model to Study Microbiome Function.</title>
        <authorList>
            <person name="Proctor A."/>
            <person name="Parvinroo S."/>
            <person name="Richie T."/>
            <person name="Jia X."/>
            <person name="Lee S.T.M."/>
            <person name="Karp P.D."/>
            <person name="Paley S."/>
            <person name="Kostic A.D."/>
            <person name="Pierre J.F."/>
            <person name="Wannemuehler M.J."/>
            <person name="Phillips G.J."/>
        </authorList>
    </citation>
    <scope>NUCLEOTIDE SEQUENCE</scope>
    <source>
        <strain evidence="6">ASF457</strain>
    </source>
</reference>
<reference evidence="6" key="1">
    <citation type="journal article" date="2014" name="Genome Announc.">
        <title>Draft genome sequences of the altered schaedler flora, a defined bacterial community from gnotobiotic mice.</title>
        <authorList>
            <person name="Wannemuehler M.J."/>
            <person name="Overstreet A.M."/>
            <person name="Ward D.V."/>
            <person name="Phillips G.J."/>
        </authorList>
    </citation>
    <scope>NUCLEOTIDE SEQUENCE</scope>
    <source>
        <strain evidence="6">ASF457</strain>
    </source>
</reference>
<name>V2QID2_9BACT</name>
<accession>V2QID2</accession>
<evidence type="ECO:0000256" key="5">
    <source>
        <dbReference type="RuleBase" id="RU003345"/>
    </source>
</evidence>